<dbReference type="Proteomes" id="UP000646738">
    <property type="component" value="Unassembled WGS sequence"/>
</dbReference>
<sequence>MDDNTDWVYNARGRCVARLILRPGGEPCVWWCRCPCPKTGPLPAEPAPAAQAVPAQTRARRRQ</sequence>
<reference evidence="3" key="1">
    <citation type="submission" date="2023-07" db="EMBL/GenBank/DDBJ databases">
        <title>Whole genome shotgun sequence of Streptomyces achromogenes subsp. rubradiris NBRC 14000.</title>
        <authorList>
            <person name="Komaki H."/>
            <person name="Tamura T."/>
        </authorList>
    </citation>
    <scope>NUCLEOTIDE SEQUENCE [LARGE SCALE GENOMIC DNA]</scope>
    <source>
        <strain evidence="3">NBRC 14000</strain>
    </source>
</reference>
<evidence type="ECO:0000313" key="3">
    <source>
        <dbReference type="Proteomes" id="UP000646738"/>
    </source>
</evidence>
<dbReference type="InterPro" id="IPR046215">
    <property type="entry name" value="DUF6248"/>
</dbReference>
<dbReference type="EMBL" id="BNEA01000010">
    <property type="protein sequence ID" value="GHI52767.1"/>
    <property type="molecule type" value="Genomic_DNA"/>
</dbReference>
<evidence type="ECO:0000313" key="2">
    <source>
        <dbReference type="EMBL" id="GHI52767.1"/>
    </source>
</evidence>
<protein>
    <submittedName>
        <fullName evidence="2">Uncharacterized protein</fullName>
    </submittedName>
</protein>
<keyword evidence="3" id="KW-1185">Reference proteome</keyword>
<feature type="compositionally biased region" description="Low complexity" evidence="1">
    <location>
        <begin position="47"/>
        <end position="57"/>
    </location>
</feature>
<proteinExistence type="predicted"/>
<gene>
    <name evidence="2" type="ORF">Srubr_26130</name>
</gene>
<dbReference type="Pfam" id="PF19761">
    <property type="entry name" value="DUF6248"/>
    <property type="match status" value="1"/>
</dbReference>
<organism evidence="2 3">
    <name type="scientific">Streptomyces rubradiris</name>
    <name type="common">Streptomyces achromogenes subsp. rubradiris</name>
    <dbReference type="NCBI Taxonomy" id="285531"/>
    <lineage>
        <taxon>Bacteria</taxon>
        <taxon>Bacillati</taxon>
        <taxon>Actinomycetota</taxon>
        <taxon>Actinomycetes</taxon>
        <taxon>Kitasatosporales</taxon>
        <taxon>Streptomycetaceae</taxon>
        <taxon>Streptomyces</taxon>
    </lineage>
</organism>
<comment type="caution">
    <text evidence="2">The sequence shown here is derived from an EMBL/GenBank/DDBJ whole genome shotgun (WGS) entry which is preliminary data.</text>
</comment>
<accession>A0ABQ3RAA4</accession>
<name>A0ABQ3RAA4_STRRR</name>
<feature type="region of interest" description="Disordered" evidence="1">
    <location>
        <begin position="44"/>
        <end position="63"/>
    </location>
</feature>
<evidence type="ECO:0000256" key="1">
    <source>
        <dbReference type="SAM" id="MobiDB-lite"/>
    </source>
</evidence>